<dbReference type="Proteomes" id="UP000199572">
    <property type="component" value="Unassembled WGS sequence"/>
</dbReference>
<dbReference type="EMBL" id="FOGG01000010">
    <property type="protein sequence ID" value="SER48614.1"/>
    <property type="molecule type" value="Genomic_DNA"/>
</dbReference>
<gene>
    <name evidence="1" type="ORF">SAMN04488023_1102</name>
</gene>
<evidence type="ECO:0008006" key="3">
    <source>
        <dbReference type="Google" id="ProtNLM"/>
    </source>
</evidence>
<proteinExistence type="predicted"/>
<evidence type="ECO:0000313" key="2">
    <source>
        <dbReference type="Proteomes" id="UP000199572"/>
    </source>
</evidence>
<dbReference type="RefSeq" id="WP_139180156.1">
    <property type="nucleotide sequence ID" value="NZ_FOGG01000010.1"/>
</dbReference>
<dbReference type="AlphaFoldDB" id="A0A1H9PKA1"/>
<evidence type="ECO:0000313" key="1">
    <source>
        <dbReference type="EMBL" id="SER48614.1"/>
    </source>
</evidence>
<protein>
    <recommendedName>
        <fullName evidence="3">Cthe-2314-like HEPN domain-containing protein</fullName>
    </recommendedName>
</protein>
<organism evidence="1 2">
    <name type="scientific">Pedobacter rhizosphaerae</name>
    <dbReference type="NCBI Taxonomy" id="390241"/>
    <lineage>
        <taxon>Bacteria</taxon>
        <taxon>Pseudomonadati</taxon>
        <taxon>Bacteroidota</taxon>
        <taxon>Sphingobacteriia</taxon>
        <taxon>Sphingobacteriales</taxon>
        <taxon>Sphingobacteriaceae</taxon>
        <taxon>Pedobacter</taxon>
    </lineage>
</organism>
<accession>A0A1H9PKA1</accession>
<reference evidence="1 2" key="1">
    <citation type="submission" date="2016-10" db="EMBL/GenBank/DDBJ databases">
        <authorList>
            <person name="de Groot N.N."/>
        </authorList>
    </citation>
    <scope>NUCLEOTIDE SEQUENCE [LARGE SCALE GENOMIC DNA]</scope>
    <source>
        <strain evidence="1 2">DSM 18610</strain>
    </source>
</reference>
<name>A0A1H9PKA1_9SPHI</name>
<sequence length="399" mass="47096">MEKPQSLQSLISSIELNKYGIIRSLMKRRKNHHFFAPRVKKPNNAYFEFTPNSAEWSDNFTIIPFVNNDGFRFDEVMIDLKLKGSINEYNNSGRTFFSEPMDLELTIRAYVEEDGWVSPGNVHFLNTEQRALLEFHKKYELELKRLGLMTIFETEYDGQEAFSFFTRIWKNVDNENSTMVKDTSLDYFHELGEAHRNIMYSVSCANMWGRYTSHFTDNSYRMDSGIVFPHQPTFYDTRHIFYLEAAIEEIYTFYERVAYIAYIFLQPLCFKAGGLSYNKLFEKQTVKELKLKFIGLENNIHFKWFLDRLKKEHKVLSGYRHPLIHYKTANTFIKGSYSASRTRHWLDNAMDGEELTKLHKQMEEILKFVNNEVLACHSAFEQIVLLCESLEIPNDLSEG</sequence>
<keyword evidence="2" id="KW-1185">Reference proteome</keyword>
<dbReference type="OrthoDB" id="790850at2"/>